<dbReference type="eggNOG" id="COG1649">
    <property type="taxonomic scope" value="Bacteria"/>
</dbReference>
<dbReference type="PANTHER" id="PTHR43405:SF1">
    <property type="entry name" value="GLYCOSYL HYDROLASE DIGH"/>
    <property type="match status" value="1"/>
</dbReference>
<protein>
    <recommendedName>
        <fullName evidence="2">Glycosyl hydrolase-like 10 domain-containing protein</fullName>
    </recommendedName>
</protein>
<evidence type="ECO:0000259" key="2">
    <source>
        <dbReference type="Pfam" id="PF02638"/>
    </source>
</evidence>
<sequence length="607" mass="69850">MYVTRRQRYRLKSDYKNIAYLCEPLFQALLEPFSIFFHHMNKSLILSLTCCLASTFCEAQQNKNPQQNFNLQSAPKREVRAVWITTLSNMDWPKTYANSPEGIQRQKAELIGILDQLSAANINTVLLQTRVRAATIYPSDIEPWDRCITGREGQAPADDYDPLRFAIDECHKRGMELHAWIATIPVGAWNSLGCRSLVAKGFRIRRYSTGAYMDPGEEQMAEYIASICAEIVRKYDVDGINLDYIRYPDGWPQPNYKNNDTPAKRRADITRIVTAIHREVKALKPWVKMSCSPIGKYSDLSRYSSRGYNARDRVFQEAQQWLKDGLMDQLYPMQYFRGDNYYPFCADWMENSDNKDVATGLGTYFLDPREGNWTAEELQRQMYVSRQLGMGHAHFRGKFLLDNRQGIYDFERIFNTSQAILPAMTWVKNIPQPSVPRPAARSLISIDEIGRTSLSWQSNAPYFNIYMSSTSPVDISDARNLVMARFTGTSFILAPSTAERHFAVTAMDVYGNESAPLQSSEPAKIKNRFMPNNGKLLIIPNRLQPMDIDYYIVETTVGRFVRRIRTPKHKPNELNVSSLKNGAYVLRAHSSKRDVSHRLSFFIIKRR</sequence>
<dbReference type="InterPro" id="IPR003790">
    <property type="entry name" value="GHL10"/>
</dbReference>
<evidence type="ECO:0000313" key="4">
    <source>
        <dbReference type="Proteomes" id="UP000016023"/>
    </source>
</evidence>
<gene>
    <name evidence="3" type="ORF">HMPREF9140_00909</name>
</gene>
<dbReference type="SUPFAM" id="SSF51445">
    <property type="entry name" value="(Trans)glycosidases"/>
    <property type="match status" value="1"/>
</dbReference>
<dbReference type="Proteomes" id="UP000016023">
    <property type="component" value="Unassembled WGS sequence"/>
</dbReference>
<dbReference type="PANTHER" id="PTHR43405">
    <property type="entry name" value="GLYCOSYL HYDROLASE DIGH"/>
    <property type="match status" value="1"/>
</dbReference>
<name>H1Q1X1_9BACT</name>
<evidence type="ECO:0000256" key="1">
    <source>
        <dbReference type="ARBA" id="ARBA00022729"/>
    </source>
</evidence>
<dbReference type="PATRIC" id="fig|883158.3.peg.919"/>
<keyword evidence="4" id="KW-1185">Reference proteome</keyword>
<dbReference type="Pfam" id="PF02638">
    <property type="entry name" value="GHL10"/>
    <property type="match status" value="1"/>
</dbReference>
<dbReference type="InterPro" id="IPR052177">
    <property type="entry name" value="Divisome_Glycosyl_Hydrolase"/>
</dbReference>
<reference evidence="3 4" key="1">
    <citation type="submission" date="2011-12" db="EMBL/GenBank/DDBJ databases">
        <title>The Genome Sequence of Prevotella micans F0438.</title>
        <authorList>
            <consortium name="The Broad Institute Genome Sequencing Platform"/>
            <person name="Earl A."/>
            <person name="Ward D."/>
            <person name="Feldgarden M."/>
            <person name="Gevers D."/>
            <person name="Izard J."/>
            <person name="Baranova O.V."/>
            <person name="Blanton J.M."/>
            <person name="Wade W.G."/>
            <person name="Dewhirst F.E."/>
            <person name="Young S.K."/>
            <person name="Zeng Q."/>
            <person name="Gargeya S."/>
            <person name="Fitzgerald M."/>
            <person name="Haas B."/>
            <person name="Abouelleil A."/>
            <person name="Alvarado L."/>
            <person name="Arachchi H.M."/>
            <person name="Berlin A."/>
            <person name="Chapman S.B."/>
            <person name="Gearin G."/>
            <person name="Goldberg J."/>
            <person name="Griggs A."/>
            <person name="Gujja S."/>
            <person name="Hansen M."/>
            <person name="Heiman D."/>
            <person name="Howarth C."/>
            <person name="Larimer J."/>
            <person name="Lui A."/>
            <person name="MacDonald P.J.P."/>
            <person name="McCowen C."/>
            <person name="Montmayeur A."/>
            <person name="Murphy C."/>
            <person name="Neiman D."/>
            <person name="Pearson M."/>
            <person name="Priest M."/>
            <person name="Roberts A."/>
            <person name="Saif S."/>
            <person name="Shea T."/>
            <person name="Sisk P."/>
            <person name="Stolte C."/>
            <person name="Sykes S."/>
            <person name="Wortman J."/>
            <person name="Nusbaum C."/>
            <person name="Birren B."/>
        </authorList>
    </citation>
    <scope>NUCLEOTIDE SEQUENCE [LARGE SCALE GENOMIC DNA]</scope>
    <source>
        <strain evidence="3 4">F0438</strain>
    </source>
</reference>
<evidence type="ECO:0000313" key="3">
    <source>
        <dbReference type="EMBL" id="EHO71591.1"/>
    </source>
</evidence>
<dbReference type="InterPro" id="IPR017853">
    <property type="entry name" value="GH"/>
</dbReference>
<dbReference type="AlphaFoldDB" id="H1Q1X1"/>
<comment type="caution">
    <text evidence="3">The sequence shown here is derived from an EMBL/GenBank/DDBJ whole genome shotgun (WGS) entry which is preliminary data.</text>
</comment>
<keyword evidence="1" id="KW-0732">Signal</keyword>
<dbReference type="Gene3D" id="3.20.20.80">
    <property type="entry name" value="Glycosidases"/>
    <property type="match status" value="1"/>
</dbReference>
<organism evidence="3 4">
    <name type="scientific">Prevotella micans F0438</name>
    <dbReference type="NCBI Taxonomy" id="883158"/>
    <lineage>
        <taxon>Bacteria</taxon>
        <taxon>Pseudomonadati</taxon>
        <taxon>Bacteroidota</taxon>
        <taxon>Bacteroidia</taxon>
        <taxon>Bacteroidales</taxon>
        <taxon>Prevotellaceae</taxon>
        <taxon>Prevotella</taxon>
    </lineage>
</organism>
<dbReference type="EMBL" id="AGWK01000027">
    <property type="protein sequence ID" value="EHO71591.1"/>
    <property type="molecule type" value="Genomic_DNA"/>
</dbReference>
<proteinExistence type="predicted"/>
<feature type="domain" description="Glycosyl hydrolase-like 10" evidence="2">
    <location>
        <begin position="78"/>
        <end position="336"/>
    </location>
</feature>
<dbReference type="HOGENOM" id="CLU_019247_3_0_10"/>
<accession>H1Q1X1</accession>
<dbReference type="STRING" id="883158.HMPREF9140_00909"/>